<dbReference type="PATRIC" id="fig|1245469.3.peg.200"/>
<dbReference type="InterPro" id="IPR036663">
    <property type="entry name" value="Fumarylacetoacetase_C_sf"/>
</dbReference>
<dbReference type="eggNOG" id="COG3971">
    <property type="taxonomic scope" value="Bacteria"/>
</dbReference>
<dbReference type="SUPFAM" id="SSF56529">
    <property type="entry name" value="FAH"/>
    <property type="match status" value="1"/>
</dbReference>
<name>M4Z105_9BRAD</name>
<evidence type="ECO:0000256" key="1">
    <source>
        <dbReference type="SAM" id="MobiDB-lite"/>
    </source>
</evidence>
<reference evidence="2 3" key="1">
    <citation type="journal article" date="2013" name="Appl. Environ. Microbiol.">
        <title>Genome analysis suggests that the soil oligotrophic bacterium Agromonas oligotrophica (Bradyrhizobium oligotrophicum) is a nitrogen-fixing symbiont of Aeschynomene indica.</title>
        <authorList>
            <person name="Okubo T."/>
            <person name="Fukushima S."/>
            <person name="Itakura M."/>
            <person name="Oshima K."/>
            <person name="Longtonglang A."/>
            <person name="Teaumroong N."/>
            <person name="Mitsui H."/>
            <person name="Hattori M."/>
            <person name="Hattori R."/>
            <person name="Hattori T."/>
            <person name="Minamisawa K."/>
        </authorList>
    </citation>
    <scope>NUCLEOTIDE SEQUENCE [LARGE SCALE GENOMIC DNA]</scope>
    <source>
        <strain evidence="2 3">S58</strain>
    </source>
</reference>
<keyword evidence="3" id="KW-1185">Reference proteome</keyword>
<dbReference type="PANTHER" id="PTHR30143:SF0">
    <property type="entry name" value="2-KETO-4-PENTENOATE HYDRATASE"/>
    <property type="match status" value="1"/>
</dbReference>
<dbReference type="InterPro" id="IPR050772">
    <property type="entry name" value="Hydratase-Decarb/MhpD_sf"/>
</dbReference>
<sequence length="270" mass="29002">MKKQTGEDIMRGPDQPASASGILREHWREGRKLAALPPDLRPRDRIEGYAIQAEIETRSDQPLFGWKIAATSEAGQRHINVAGPMAGRILAETVLPVGGTAAMAGNAMRVAEPEFAFRLGKDLLPRPTPYDVGEVLAAVETLHPAIEIPDSRFADFVSAGEAQLIADNACAHLFVLGAPATADWRSRDLIEERPRITLRGETFIGHGRNVLGDPLIALAWLVNELRGLGIIARAGQVITTGTCHPPLPIGSGDVMEADFGDLGQVSVRFG</sequence>
<protein>
    <submittedName>
        <fullName evidence="2">Putative hydratase/decarboxylase</fullName>
    </submittedName>
</protein>
<dbReference type="HOGENOM" id="CLU_060136_1_0_5"/>
<dbReference type="GO" id="GO:0005737">
    <property type="term" value="C:cytoplasm"/>
    <property type="evidence" value="ECO:0007669"/>
    <property type="project" value="TreeGrafter"/>
</dbReference>
<dbReference type="GO" id="GO:0008684">
    <property type="term" value="F:2-oxopent-4-enoate hydratase activity"/>
    <property type="evidence" value="ECO:0007669"/>
    <property type="project" value="TreeGrafter"/>
</dbReference>
<evidence type="ECO:0000313" key="2">
    <source>
        <dbReference type="EMBL" id="BAM86216.1"/>
    </source>
</evidence>
<dbReference type="Proteomes" id="UP000011841">
    <property type="component" value="Chromosome"/>
</dbReference>
<proteinExistence type="predicted"/>
<dbReference type="KEGG" id="aol:S58_01970"/>
<organism evidence="2 3">
    <name type="scientific">Bradyrhizobium oligotrophicum S58</name>
    <dbReference type="NCBI Taxonomy" id="1245469"/>
    <lineage>
        <taxon>Bacteria</taxon>
        <taxon>Pseudomonadati</taxon>
        <taxon>Pseudomonadota</taxon>
        <taxon>Alphaproteobacteria</taxon>
        <taxon>Hyphomicrobiales</taxon>
        <taxon>Nitrobacteraceae</taxon>
        <taxon>Bradyrhizobium</taxon>
    </lineage>
</organism>
<feature type="region of interest" description="Disordered" evidence="1">
    <location>
        <begin position="1"/>
        <end position="22"/>
    </location>
</feature>
<dbReference type="AlphaFoldDB" id="M4Z105"/>
<dbReference type="PANTHER" id="PTHR30143">
    <property type="entry name" value="ACID HYDRATASE"/>
    <property type="match status" value="1"/>
</dbReference>
<accession>M4Z105</accession>
<dbReference type="STRING" id="1245469.S58_01970"/>
<evidence type="ECO:0000313" key="3">
    <source>
        <dbReference type="Proteomes" id="UP000011841"/>
    </source>
</evidence>
<gene>
    <name evidence="2" type="ORF">S58_01970</name>
</gene>
<feature type="compositionally biased region" description="Basic and acidic residues" evidence="1">
    <location>
        <begin position="1"/>
        <end position="11"/>
    </location>
</feature>
<dbReference type="Gene3D" id="3.90.850.10">
    <property type="entry name" value="Fumarylacetoacetase-like, C-terminal domain"/>
    <property type="match status" value="1"/>
</dbReference>
<dbReference type="EMBL" id="AP012603">
    <property type="protein sequence ID" value="BAM86216.1"/>
    <property type="molecule type" value="Genomic_DNA"/>
</dbReference>